<keyword evidence="2" id="KW-1185">Reference proteome</keyword>
<accession>A0A105V410</accession>
<dbReference type="InterPro" id="IPR027417">
    <property type="entry name" value="P-loop_NTPase"/>
</dbReference>
<dbReference type="Proteomes" id="UP000062317">
    <property type="component" value="Unassembled WGS sequence"/>
</dbReference>
<sequence length="156" mass="16895">MDHVIMTPEIVADLVSECLGTVKVLGIVGRCGTGKTLSLKRWMAEARAQGSLRVAYADGHTLLASDKVEIDFGGQVRGAAVGHYPMFDLNGADVVIVDEPLQNRELVERVLAHVEPDGGAFMHRLLILPLQTEEAITSLGIPRSALRLFSVARRPL</sequence>
<gene>
    <name evidence="1" type="ORF">WT27_12700</name>
</gene>
<dbReference type="RefSeq" id="WP_060108108.1">
    <property type="nucleotide sequence ID" value="NZ_LPEQ01000113.1"/>
</dbReference>
<evidence type="ECO:0000313" key="1">
    <source>
        <dbReference type="EMBL" id="KVV40785.1"/>
    </source>
</evidence>
<reference evidence="1 2" key="1">
    <citation type="submission" date="2015-11" db="EMBL/GenBank/DDBJ databases">
        <title>Expanding the genomic diversity of Burkholderia species for the development of highly accurate diagnostics.</title>
        <authorList>
            <person name="Sahl J."/>
            <person name="Keim P."/>
            <person name="Wagner D."/>
        </authorList>
    </citation>
    <scope>NUCLEOTIDE SEQUENCE [LARGE SCALE GENOMIC DNA]</scope>
    <source>
        <strain evidence="1 2">MSMB1301WGS</strain>
    </source>
</reference>
<name>A0A105V410_9BURK</name>
<evidence type="ECO:0008006" key="3">
    <source>
        <dbReference type="Google" id="ProtNLM"/>
    </source>
</evidence>
<evidence type="ECO:0000313" key="2">
    <source>
        <dbReference type="Proteomes" id="UP000062317"/>
    </source>
</evidence>
<protein>
    <recommendedName>
        <fullName evidence="3">AAA+ ATPase domain-containing protein</fullName>
    </recommendedName>
</protein>
<dbReference type="EMBL" id="LPEQ01000113">
    <property type="protein sequence ID" value="KVV40785.1"/>
    <property type="molecule type" value="Genomic_DNA"/>
</dbReference>
<organism evidence="1 2">
    <name type="scientific">Burkholderia territorii</name>
    <dbReference type="NCBI Taxonomy" id="1503055"/>
    <lineage>
        <taxon>Bacteria</taxon>
        <taxon>Pseudomonadati</taxon>
        <taxon>Pseudomonadota</taxon>
        <taxon>Betaproteobacteria</taxon>
        <taxon>Burkholderiales</taxon>
        <taxon>Burkholderiaceae</taxon>
        <taxon>Burkholderia</taxon>
        <taxon>Burkholderia cepacia complex</taxon>
    </lineage>
</organism>
<dbReference type="SUPFAM" id="SSF52540">
    <property type="entry name" value="P-loop containing nucleoside triphosphate hydrolases"/>
    <property type="match status" value="1"/>
</dbReference>
<proteinExistence type="predicted"/>
<dbReference type="AlphaFoldDB" id="A0A105V410"/>
<comment type="caution">
    <text evidence="1">The sequence shown here is derived from an EMBL/GenBank/DDBJ whole genome shotgun (WGS) entry which is preliminary data.</text>
</comment>